<dbReference type="InterPro" id="IPR006805">
    <property type="entry name" value="Anth_synth_I_N"/>
</dbReference>
<keyword evidence="6" id="KW-0677">Repeat</keyword>
<dbReference type="Gene3D" id="1.25.10.10">
    <property type="entry name" value="Leucine-rich Repeat Variant"/>
    <property type="match status" value="2"/>
</dbReference>
<proteinExistence type="inferred from homology"/>
<evidence type="ECO:0000256" key="10">
    <source>
        <dbReference type="ARBA" id="ARBA00031904"/>
    </source>
</evidence>
<evidence type="ECO:0000256" key="4">
    <source>
        <dbReference type="ARBA" id="ARBA00013139"/>
    </source>
</evidence>
<dbReference type="Pfam" id="PF04715">
    <property type="entry name" value="Anth_synt_I_N"/>
    <property type="match status" value="1"/>
</dbReference>
<feature type="domain" description="PUM-HD" evidence="13">
    <location>
        <begin position="1122"/>
        <end position="1461"/>
    </location>
</feature>
<protein>
    <recommendedName>
        <fullName evidence="4">aminodeoxychorismate synthase</fullName>
        <ecNumber evidence="4">2.6.1.85</ecNumber>
    </recommendedName>
    <alternativeName>
        <fullName evidence="9">Para-aminobenzoate synthase</fullName>
    </alternativeName>
    <alternativeName>
        <fullName evidence="10">p-aminobenzoic acid synthase</fullName>
    </alternativeName>
</protein>
<dbReference type="GO" id="GO:0046656">
    <property type="term" value="P:folic acid biosynthetic process"/>
    <property type="evidence" value="ECO:0007669"/>
    <property type="project" value="UniProtKB-KW"/>
</dbReference>
<feature type="repeat" description="Pumilio" evidence="11">
    <location>
        <begin position="1289"/>
        <end position="1324"/>
    </location>
</feature>
<evidence type="ECO:0000256" key="1">
    <source>
        <dbReference type="ARBA" id="ARBA00001000"/>
    </source>
</evidence>
<dbReference type="SUPFAM" id="SSF48371">
    <property type="entry name" value="ARM repeat"/>
    <property type="match status" value="2"/>
</dbReference>
<sequence length="1861" mass="205102">MAECISRILLIDSYDSFTHNLAHLIRRVVPFSHIYLIQNDSINQATLLDLLPSFSAVVVGPGPGSPANASDIGIIPHLWTLPDCALLPIFGVCLGFQSLGLALGGKLRIMEVVKHGMVSTIEHTKHDLFMDVSESVVATRYHSLCIDFDPNIITNLDFEPLAWTDDGEDNGQVLMAGRHRNKPFWGVQYHPESICTKGCGEEVISNFWRMACEWSEANKRVISDLPSCVITDLGSPWPRVRLSTPISKPAERRDITVNSIVVDQPVLNILEICELLGAHTNPATFVMLDSAAKSGRFTIIGSLMPNTLWIRYTLPDSYLLLQRGNGPPQEIPLSSTSIWSWIGDLMDQCNVSQMGSSDIPFWGGLIGYLSYELGVQELGVSLINRDNKSHRNPDVNLIFVERSVVIDNQTGRTHVQSILPNDHDWLQNTSRLLKERDPIHGGIKTECKLDNCIISPAEGTYVSRVKECKYHLSIGSSYELCLTAPSILRISSETSTWELYKRLRVSNPAPHAAYLRLGPTSLLCSSPERFLKWDRNGNCELRPIKGTLRKKIIDDSGNYHQMGRKDAEELLGNNVKERAENLMIVDLVRHDLGGIVRAADGVTVDQLMVIEEYETVWQMVSGITGTVDADGEGWEALRRSLPPGSMTGAPKKRSVELLQEIEGQERGIYSGVCGYWCVGGGGDWAVIIRSCFRFDDQCVNGREPHPNGEDEHLNSAAPKHDWILGAGGAITALSDPFAEWEEMHVKLASVGRAFGASALFAVGQLLRTLEFSPVLPSESFLPHPKSNRSNRVDPVTFLESPSASSNASSPGVLDILQTPSDTSPLAPRLPHIPDFLSDQFRNTSNNAKNGAPFTFDSHNSVQGTLHGLPGKPYDHLTFKGYPTISQFPTPIYDFSPHSSNISSGRVIPTTSYPIVDKPTPSSSIYATSPTLSTTYQGIFNPFDNDTNAGTRLTRFLDNNSSPNEDLSKLSHRQGGSLSNNFTWPQSMTPSIDYTYHVPPPTSSSLYSTPFERNPLDPVPGRINNPTISTQFENKNIPSFTSQTIFDPRPSTQVQPRQTSPHVPHGSGTNAPDSDMATRDMLRNLAVAGLNRHREKQRSVSVSGTSEEPPTRASSGYGNASPPETSNDSPSSEKQANEPINFLHLLSPTAVPPYSHFITRIIKSSDQQASIFLQQKLKIADATERKKIVDAVSQKGIEMMTNRFGNWAVQRCLEPPCELADRMKVVQCMKGHVVELATNCYGTHVLQKALDCEEDIRVRILIDSHFTHSASAYKTTVAYRFGALACVNKSLAGKWASLACHETGSLVVQTAFEQCEEADKEVIIGELLDEEAFSEVVTNAWVLEHGVPHHRAKAVDNLIKGLSQYASHEQSIKCVLKALKEGGPEVLDRVVARLCEPPKGGRRASLVDISLSPIGSQLVGTILPNVNKEQRSALYEAIRGHVVTLRGSRVGSKVIWLFFTIKLFVNFGIMGKAQKKKAMRRHNPIRVPDSHLPQGLATASSTSSKHEAVLPIISKLSAIDSTERVWACAAVSTLIHNDPSTRRLLQGKNIVGELITRLSDAVEEVLVEAAGALRYDTVISPIFSNLCIDGGHDICAEMYNKNILAPLRTFPSKISAALQQILEAPESALEDTQRLVCEFAENVITIFWCLAETSNKALKAVNEIDLIPFLVSFLRARNRLPQSTVNAAAQCIYVLTEDNDVAIQAMRSDATRVSTLLDIAQSEPAIQNANNDIKNIRWTTLHVLISGTLKNISPLPRNMSASNIDLERSIILPLLVTQLSYDLDVMSNSVVQSLTQLPNRDIAKTIPSLQHAPKSDYKTPAELELHRIEETLYLVQLTLEILTGICTKLPDELPYFKDEITG</sequence>
<name>A0AAV5AHS9_9AGAM</name>
<dbReference type="EMBL" id="BPWL01000008">
    <property type="protein sequence ID" value="GJJ13212.1"/>
    <property type="molecule type" value="Genomic_DNA"/>
</dbReference>
<evidence type="ECO:0000256" key="8">
    <source>
        <dbReference type="ARBA" id="ARBA00022962"/>
    </source>
</evidence>
<dbReference type="GO" id="GO:0005737">
    <property type="term" value="C:cytoplasm"/>
    <property type="evidence" value="ECO:0007669"/>
    <property type="project" value="TreeGrafter"/>
</dbReference>
<dbReference type="Pfam" id="PF00425">
    <property type="entry name" value="Chorismate_bind"/>
    <property type="match status" value="1"/>
</dbReference>
<evidence type="ECO:0000313" key="14">
    <source>
        <dbReference type="EMBL" id="GJJ13212.1"/>
    </source>
</evidence>
<dbReference type="PANTHER" id="PTHR11236">
    <property type="entry name" value="AMINOBENZOATE/ANTHRANILATE SYNTHASE"/>
    <property type="match status" value="1"/>
</dbReference>
<comment type="caution">
    <text evidence="14">The sequence shown here is derived from an EMBL/GenBank/DDBJ whole genome shotgun (WGS) entry which is preliminary data.</text>
</comment>
<gene>
    <name evidence="14" type="ORF">Clacol_007463</name>
</gene>
<dbReference type="PANTHER" id="PTHR11236:SF18">
    <property type="entry name" value="AMINODEOXYCHORISMATE SYNTHASE"/>
    <property type="match status" value="1"/>
</dbReference>
<dbReference type="InterPro" id="IPR029062">
    <property type="entry name" value="Class_I_gatase-like"/>
</dbReference>
<dbReference type="SMART" id="SM00025">
    <property type="entry name" value="Pumilio"/>
    <property type="match status" value="5"/>
</dbReference>
<feature type="region of interest" description="Disordered" evidence="12">
    <location>
        <begin position="1003"/>
        <end position="1075"/>
    </location>
</feature>
<dbReference type="Gene3D" id="3.60.120.10">
    <property type="entry name" value="Anthranilate synthase"/>
    <property type="match status" value="1"/>
</dbReference>
<feature type="region of interest" description="Disordered" evidence="12">
    <location>
        <begin position="957"/>
        <end position="983"/>
    </location>
</feature>
<dbReference type="NCBIfam" id="TIGR00566">
    <property type="entry name" value="trpG_papA"/>
    <property type="match status" value="1"/>
</dbReference>
<evidence type="ECO:0000313" key="15">
    <source>
        <dbReference type="Proteomes" id="UP001050691"/>
    </source>
</evidence>
<comment type="similarity">
    <text evidence="3">In the C-terminal section; belongs to the anthranilate synthase component I family.</text>
</comment>
<feature type="region of interest" description="Disordered" evidence="12">
    <location>
        <begin position="780"/>
        <end position="828"/>
    </location>
</feature>
<evidence type="ECO:0000259" key="13">
    <source>
        <dbReference type="PROSITE" id="PS50303"/>
    </source>
</evidence>
<evidence type="ECO:0000256" key="5">
    <source>
        <dbReference type="ARBA" id="ARBA00022679"/>
    </source>
</evidence>
<keyword evidence="8" id="KW-0315">Glutamine amidotransferase</keyword>
<evidence type="ECO:0000256" key="6">
    <source>
        <dbReference type="ARBA" id="ARBA00022737"/>
    </source>
</evidence>
<feature type="compositionally biased region" description="Low complexity" evidence="12">
    <location>
        <begin position="800"/>
        <end position="810"/>
    </location>
</feature>
<feature type="region of interest" description="Disordered" evidence="12">
    <location>
        <begin position="1088"/>
        <end position="1134"/>
    </location>
</feature>
<dbReference type="InterPro" id="IPR017926">
    <property type="entry name" value="GATASE"/>
</dbReference>
<dbReference type="PROSITE" id="PS50302">
    <property type="entry name" value="PUM"/>
    <property type="match status" value="2"/>
</dbReference>
<feature type="repeat" description="Pumilio" evidence="11">
    <location>
        <begin position="1223"/>
        <end position="1262"/>
    </location>
</feature>
<dbReference type="GO" id="GO:0046820">
    <property type="term" value="F:4-amino-4-deoxychorismate synthase activity"/>
    <property type="evidence" value="ECO:0007669"/>
    <property type="project" value="UniProtKB-EC"/>
</dbReference>
<accession>A0AAV5AHS9</accession>
<dbReference type="GO" id="GO:0003723">
    <property type="term" value="F:RNA binding"/>
    <property type="evidence" value="ECO:0007669"/>
    <property type="project" value="InterPro"/>
</dbReference>
<dbReference type="Proteomes" id="UP001050691">
    <property type="component" value="Unassembled WGS sequence"/>
</dbReference>
<evidence type="ECO:0000256" key="12">
    <source>
        <dbReference type="SAM" id="MobiDB-lite"/>
    </source>
</evidence>
<dbReference type="InterPro" id="IPR006221">
    <property type="entry name" value="TrpG/PapA_dom"/>
</dbReference>
<feature type="compositionally biased region" description="Polar residues" evidence="12">
    <location>
        <begin position="1023"/>
        <end position="1071"/>
    </location>
</feature>
<dbReference type="Gene3D" id="3.40.50.880">
    <property type="match status" value="1"/>
</dbReference>
<evidence type="ECO:0000256" key="7">
    <source>
        <dbReference type="ARBA" id="ARBA00022909"/>
    </source>
</evidence>
<dbReference type="SUPFAM" id="SSF56322">
    <property type="entry name" value="ADC synthase"/>
    <property type="match status" value="1"/>
</dbReference>
<dbReference type="InterPro" id="IPR005801">
    <property type="entry name" value="ADC_synthase"/>
</dbReference>
<keyword evidence="5" id="KW-0808">Transferase</keyword>
<dbReference type="PRINTS" id="PR00096">
    <property type="entry name" value="GATASE"/>
</dbReference>
<dbReference type="SUPFAM" id="SSF52317">
    <property type="entry name" value="Class I glutamine amidotransferase-like"/>
    <property type="match status" value="1"/>
</dbReference>
<evidence type="ECO:0000256" key="3">
    <source>
        <dbReference type="ARBA" id="ARBA00005970"/>
    </source>
</evidence>
<organism evidence="14 15">
    <name type="scientific">Clathrus columnatus</name>
    <dbReference type="NCBI Taxonomy" id="1419009"/>
    <lineage>
        <taxon>Eukaryota</taxon>
        <taxon>Fungi</taxon>
        <taxon>Dikarya</taxon>
        <taxon>Basidiomycota</taxon>
        <taxon>Agaricomycotina</taxon>
        <taxon>Agaricomycetes</taxon>
        <taxon>Phallomycetidae</taxon>
        <taxon>Phallales</taxon>
        <taxon>Clathraceae</taxon>
        <taxon>Clathrus</taxon>
    </lineage>
</organism>
<dbReference type="GO" id="GO:0000162">
    <property type="term" value="P:L-tryptophan biosynthetic process"/>
    <property type="evidence" value="ECO:0007669"/>
    <property type="project" value="TreeGrafter"/>
</dbReference>
<dbReference type="InterPro" id="IPR001313">
    <property type="entry name" value="Pumilio_RNA-bd_rpt"/>
</dbReference>
<dbReference type="PRINTS" id="PR00097">
    <property type="entry name" value="ANTSNTHASEII"/>
</dbReference>
<keyword evidence="15" id="KW-1185">Reference proteome</keyword>
<dbReference type="InterPro" id="IPR011989">
    <property type="entry name" value="ARM-like"/>
</dbReference>
<dbReference type="Pfam" id="PF00117">
    <property type="entry name" value="GATase"/>
    <property type="match status" value="1"/>
</dbReference>
<comment type="pathway">
    <text evidence="2">Cofactor biosynthesis; tetrahydrofolate biosynthesis; 4-aminobenzoate from chorismate: step 1/2.</text>
</comment>
<dbReference type="EC" id="2.6.1.85" evidence="4"/>
<reference evidence="14" key="1">
    <citation type="submission" date="2021-10" db="EMBL/GenBank/DDBJ databases">
        <title>De novo Genome Assembly of Clathrus columnatus (Basidiomycota, Fungi) Using Illumina and Nanopore Sequence Data.</title>
        <authorList>
            <person name="Ogiso-Tanaka E."/>
            <person name="Itagaki H."/>
            <person name="Hosoya T."/>
            <person name="Hosaka K."/>
        </authorList>
    </citation>
    <scope>NUCLEOTIDE SEQUENCE</scope>
    <source>
        <strain evidence="14">MO-923</strain>
    </source>
</reference>
<dbReference type="Pfam" id="PF00806">
    <property type="entry name" value="PUF"/>
    <property type="match status" value="4"/>
</dbReference>
<dbReference type="CDD" id="cd01743">
    <property type="entry name" value="GATase1_Anthranilate_Synthase"/>
    <property type="match status" value="1"/>
</dbReference>
<dbReference type="InterPro" id="IPR016024">
    <property type="entry name" value="ARM-type_fold"/>
</dbReference>
<feature type="compositionally biased region" description="Polar residues" evidence="12">
    <location>
        <begin position="973"/>
        <end position="983"/>
    </location>
</feature>
<dbReference type="PROSITE" id="PS51273">
    <property type="entry name" value="GATASE_TYPE_1"/>
    <property type="match status" value="1"/>
</dbReference>
<evidence type="ECO:0000256" key="11">
    <source>
        <dbReference type="PROSITE-ProRule" id="PRU00317"/>
    </source>
</evidence>
<dbReference type="InterPro" id="IPR010117">
    <property type="entry name" value="PabB_fungal"/>
</dbReference>
<dbReference type="GO" id="GO:0008153">
    <property type="term" value="P:4-aminobenzoate biosynthetic process"/>
    <property type="evidence" value="ECO:0007669"/>
    <property type="project" value="TreeGrafter"/>
</dbReference>
<dbReference type="InterPro" id="IPR019999">
    <property type="entry name" value="Anth_synth_I-like"/>
</dbReference>
<comment type="catalytic activity">
    <reaction evidence="1">
        <text>chorismate + L-glutamine = 4-amino-4-deoxychorismate + L-glutamate</text>
        <dbReference type="Rhea" id="RHEA:11672"/>
        <dbReference type="ChEBI" id="CHEBI:29748"/>
        <dbReference type="ChEBI" id="CHEBI:29985"/>
        <dbReference type="ChEBI" id="CHEBI:58359"/>
        <dbReference type="ChEBI" id="CHEBI:58406"/>
        <dbReference type="EC" id="2.6.1.85"/>
    </reaction>
</comment>
<dbReference type="InterPro" id="IPR033133">
    <property type="entry name" value="PUM-HD"/>
</dbReference>
<evidence type="ECO:0000256" key="2">
    <source>
        <dbReference type="ARBA" id="ARBA00005009"/>
    </source>
</evidence>
<keyword evidence="7" id="KW-0289">Folate biosynthesis</keyword>
<dbReference type="PRINTS" id="PR00099">
    <property type="entry name" value="CPSGATASE"/>
</dbReference>
<dbReference type="InterPro" id="IPR015890">
    <property type="entry name" value="Chorismate_C"/>
</dbReference>
<feature type="compositionally biased region" description="Polar residues" evidence="12">
    <location>
        <begin position="1098"/>
        <end position="1133"/>
    </location>
</feature>
<dbReference type="NCBIfam" id="TIGR01823">
    <property type="entry name" value="PabB-fungal"/>
    <property type="match status" value="1"/>
</dbReference>
<evidence type="ECO:0000256" key="9">
    <source>
        <dbReference type="ARBA" id="ARBA00031329"/>
    </source>
</evidence>
<dbReference type="PROSITE" id="PS50303">
    <property type="entry name" value="PUM_HD"/>
    <property type="match status" value="1"/>
</dbReference>